<dbReference type="EMBL" id="VSZQ01000019">
    <property type="protein sequence ID" value="TYR65551.1"/>
    <property type="molecule type" value="Genomic_DNA"/>
</dbReference>
<evidence type="ECO:0000259" key="2">
    <source>
        <dbReference type="Pfam" id="PF03771"/>
    </source>
</evidence>
<feature type="domain" description="DUF317" evidence="2">
    <location>
        <begin position="261"/>
        <end position="315"/>
    </location>
</feature>
<proteinExistence type="predicted"/>
<gene>
    <name evidence="3" type="ORF">FY004_05445</name>
</gene>
<sequence length="530" mass="58579">PYAPANAHIHFALHPDHHPAVIATTTGPTADAARSHLHDLGWRSTGPTTMVLARIDCEEPHHTAQAAEQLRRYGFTTEIYPALQEEIDTEWTWANYPMSWCSRDEVREVSAEAQRIHDDIAEGRLTIHLHAHDGHTTVAVGSYKEGVRRHVHLHGEDHLRQETDLTFPTEAEAVAEFHRLYGVAVRPGPAPLTSREQAARQLLVGKPPSAAEETPAPAAEPPAAEPGEHEAFLAALFDEDRQWEKYRPFDETAIASHESLTVRAEFDHEARHRTDVAWTIAEYDGPVGERLWHATLTASTPVPLIRAILQHLDSPPLSTADHPDNVLHGAAWHPASHPARTTWTAPDRTIAFESTPHATADRWTLYGGEDLDRVAWTIRLSAGVPHALLAELAQTAVDLFPSTTRPAPRPLPAPAGWLPAAVPAQRARGRQPTPTAAVVGGLTTEGQAPWVVGERSADSRPREGLYLCCPRCRLRLSERRRRVRDQAVVLSSVLTPTCQSPSVALAHEGQRLFPNGHHRYWWLGRTPNGL</sequence>
<dbReference type="Proteomes" id="UP000323242">
    <property type="component" value="Unassembled WGS sequence"/>
</dbReference>
<accession>A0A5D4JJL8</accession>
<dbReference type="AlphaFoldDB" id="A0A5D4JJL8"/>
<feature type="compositionally biased region" description="Low complexity" evidence="1">
    <location>
        <begin position="207"/>
        <end position="217"/>
    </location>
</feature>
<reference evidence="3 4" key="1">
    <citation type="submission" date="2019-08" db="EMBL/GenBank/DDBJ databases">
        <title>Draft genome for granaticin producer strain Streptomyces parvus C05.</title>
        <authorList>
            <person name="Gonzalez-Pimentel J.L."/>
        </authorList>
    </citation>
    <scope>NUCLEOTIDE SEQUENCE [LARGE SCALE GENOMIC DNA]</scope>
    <source>
        <strain evidence="3 4">C05</strain>
    </source>
</reference>
<evidence type="ECO:0000313" key="3">
    <source>
        <dbReference type="EMBL" id="TYR65551.1"/>
    </source>
</evidence>
<evidence type="ECO:0000313" key="4">
    <source>
        <dbReference type="Proteomes" id="UP000323242"/>
    </source>
</evidence>
<feature type="non-terminal residue" evidence="3">
    <location>
        <position position="1"/>
    </location>
</feature>
<protein>
    <submittedName>
        <fullName evidence="3">DUF317 domain-containing protein</fullName>
    </submittedName>
</protein>
<dbReference type="InterPro" id="IPR005523">
    <property type="entry name" value="DUF317_SPDY"/>
</dbReference>
<dbReference type="RefSeq" id="WP_148901636.1">
    <property type="nucleotide sequence ID" value="NZ_VSZQ01000019.1"/>
</dbReference>
<keyword evidence="4" id="KW-1185">Reference proteome</keyword>
<comment type="caution">
    <text evidence="3">The sequence shown here is derived from an EMBL/GenBank/DDBJ whole genome shotgun (WGS) entry which is preliminary data.</text>
</comment>
<evidence type="ECO:0000256" key="1">
    <source>
        <dbReference type="SAM" id="MobiDB-lite"/>
    </source>
</evidence>
<name>A0A5D4JJL8_9ACTN</name>
<dbReference type="Pfam" id="PF03771">
    <property type="entry name" value="SPDY"/>
    <property type="match status" value="1"/>
</dbReference>
<feature type="region of interest" description="Disordered" evidence="1">
    <location>
        <begin position="207"/>
        <end position="226"/>
    </location>
</feature>
<organism evidence="3 4">
    <name type="scientific">Streptomyces parvus</name>
    <dbReference type="NCBI Taxonomy" id="66428"/>
    <lineage>
        <taxon>Bacteria</taxon>
        <taxon>Bacillati</taxon>
        <taxon>Actinomycetota</taxon>
        <taxon>Actinomycetes</taxon>
        <taxon>Kitasatosporales</taxon>
        <taxon>Streptomycetaceae</taxon>
        <taxon>Streptomyces</taxon>
    </lineage>
</organism>